<comment type="caution">
    <text evidence="1">The sequence shown here is derived from an EMBL/GenBank/DDBJ whole genome shotgun (WGS) entry which is preliminary data.</text>
</comment>
<dbReference type="Proteomes" id="UP000826195">
    <property type="component" value="Unassembled WGS sequence"/>
</dbReference>
<sequence length="84" mass="9013">MESGTNETEIILFSNLSPGCCSQAARSVYVAESCLLSRKMDDVLPRCYSVCKNGVGWLRRSSAGSGALVSIDAMPAMQRPQPTL</sequence>
<dbReference type="EMBL" id="JAHXZJ010000001">
    <property type="protein sequence ID" value="KAH0566636.1"/>
    <property type="molecule type" value="Genomic_DNA"/>
</dbReference>
<reference evidence="1 2" key="1">
    <citation type="journal article" date="2021" name="J. Hered.">
        <title>A chromosome-level genome assembly of the parasitoid wasp, Cotesia glomerata (Hymenoptera: Braconidae).</title>
        <authorList>
            <person name="Pinto B.J."/>
            <person name="Weis J.J."/>
            <person name="Gamble T."/>
            <person name="Ode P.J."/>
            <person name="Paul R."/>
            <person name="Zaspel J.M."/>
        </authorList>
    </citation>
    <scope>NUCLEOTIDE SEQUENCE [LARGE SCALE GENOMIC DNA]</scope>
    <source>
        <strain evidence="1">CgM1</strain>
    </source>
</reference>
<evidence type="ECO:0000313" key="1">
    <source>
        <dbReference type="EMBL" id="KAH0566636.1"/>
    </source>
</evidence>
<organism evidence="1 2">
    <name type="scientific">Cotesia glomerata</name>
    <name type="common">Lepidopteran parasitic wasp</name>
    <name type="synonym">Apanteles glomeratus</name>
    <dbReference type="NCBI Taxonomy" id="32391"/>
    <lineage>
        <taxon>Eukaryota</taxon>
        <taxon>Metazoa</taxon>
        <taxon>Ecdysozoa</taxon>
        <taxon>Arthropoda</taxon>
        <taxon>Hexapoda</taxon>
        <taxon>Insecta</taxon>
        <taxon>Pterygota</taxon>
        <taxon>Neoptera</taxon>
        <taxon>Endopterygota</taxon>
        <taxon>Hymenoptera</taxon>
        <taxon>Apocrita</taxon>
        <taxon>Ichneumonoidea</taxon>
        <taxon>Braconidae</taxon>
        <taxon>Microgastrinae</taxon>
        <taxon>Cotesia</taxon>
    </lineage>
</organism>
<evidence type="ECO:0000313" key="2">
    <source>
        <dbReference type="Proteomes" id="UP000826195"/>
    </source>
</evidence>
<name>A0AAV7J3T7_COTGL</name>
<gene>
    <name evidence="1" type="ORF">KQX54_002744</name>
</gene>
<accession>A0AAV7J3T7</accession>
<dbReference type="AlphaFoldDB" id="A0AAV7J3T7"/>
<keyword evidence="2" id="KW-1185">Reference proteome</keyword>
<proteinExistence type="predicted"/>
<protein>
    <submittedName>
        <fullName evidence="1">Uncharacterized protein</fullName>
    </submittedName>
</protein>